<organism evidence="7 8">
    <name type="scientific">Primorskyibacter flagellatus</name>
    <dbReference type="NCBI Taxonomy" id="1387277"/>
    <lineage>
        <taxon>Bacteria</taxon>
        <taxon>Pseudomonadati</taxon>
        <taxon>Pseudomonadota</taxon>
        <taxon>Alphaproteobacteria</taxon>
        <taxon>Rhodobacterales</taxon>
        <taxon>Roseobacteraceae</taxon>
        <taxon>Primorskyibacter</taxon>
    </lineage>
</organism>
<name>A0A1W2DS58_9RHOB</name>
<dbReference type="GO" id="GO:0004673">
    <property type="term" value="F:protein histidine kinase activity"/>
    <property type="evidence" value="ECO:0007669"/>
    <property type="project" value="UniProtKB-EC"/>
</dbReference>
<dbReference type="EMBL" id="FWYD01000017">
    <property type="protein sequence ID" value="SMD00281.1"/>
    <property type="molecule type" value="Genomic_DNA"/>
</dbReference>
<dbReference type="RefSeq" id="WP_235866659.1">
    <property type="nucleotide sequence ID" value="NZ_FWYD01000017.1"/>
</dbReference>
<dbReference type="SUPFAM" id="SSF55874">
    <property type="entry name" value="ATPase domain of HSP90 chaperone/DNA topoisomerase II/histidine kinase"/>
    <property type="match status" value="1"/>
</dbReference>
<evidence type="ECO:0000256" key="3">
    <source>
        <dbReference type="ARBA" id="ARBA00022679"/>
    </source>
</evidence>
<protein>
    <recommendedName>
        <fullName evidence="2">histidine kinase</fullName>
        <ecNumber evidence="2">2.7.13.3</ecNumber>
    </recommendedName>
</protein>
<dbReference type="InterPro" id="IPR036890">
    <property type="entry name" value="HATPase_C_sf"/>
</dbReference>
<dbReference type="PANTHER" id="PTHR24421">
    <property type="entry name" value="NITRATE/NITRITE SENSOR PROTEIN NARX-RELATED"/>
    <property type="match status" value="1"/>
</dbReference>
<dbReference type="CDD" id="cd16917">
    <property type="entry name" value="HATPase_UhpB-NarQ-NarX-like"/>
    <property type="match status" value="1"/>
</dbReference>
<dbReference type="AlphaFoldDB" id="A0A1W2DS58"/>
<dbReference type="Gene3D" id="3.30.450.40">
    <property type="match status" value="1"/>
</dbReference>
<evidence type="ECO:0000256" key="5">
    <source>
        <dbReference type="ARBA" id="ARBA00023012"/>
    </source>
</evidence>
<keyword evidence="8" id="KW-1185">Reference proteome</keyword>
<dbReference type="InterPro" id="IPR029016">
    <property type="entry name" value="GAF-like_dom_sf"/>
</dbReference>
<keyword evidence="4 7" id="KW-0418">Kinase</keyword>
<sequence>MNEMATSAHPSAYHRDIFLRISNHLARVTEIQSALSAVAQEVATVLPFTHFDICMIDGEDWLVSYEVGIQTRWSRRRARLINSPVRDVLTGKLDHMICSDAMLDPRQIFPNSASEPIFNHNLRSRVHVGMKVMGQLIGTLNISHSQADRFDEETLHFAQHLADLLAPYFHALRAIEKAQRDAQARSEMQSREEGLRQGASSLTQALEQERQRIGMDLHDQTLADLTRLLRVVTNDAHDIDRAYVGDTLTTCIHDLRRIIDEAVPSQLELFGFVHAVSTHLQKAASADRFAAETLTTTVENRTSIDIDAMCSPVRTAIYRITQEAINNAVSHAGASNIVVSIGDDAAGALTICVRDNGRGFSRRLNSRQSGLMHMETRARLILADLKITDHGGTWVTLTVPQSAQTGVPI</sequence>
<reference evidence="7 8" key="1">
    <citation type="submission" date="2017-04" db="EMBL/GenBank/DDBJ databases">
        <authorList>
            <person name="Afonso C.L."/>
            <person name="Miller P.J."/>
            <person name="Scott M.A."/>
            <person name="Spackman E."/>
            <person name="Goraichik I."/>
            <person name="Dimitrov K.M."/>
            <person name="Suarez D.L."/>
            <person name="Swayne D.E."/>
        </authorList>
    </citation>
    <scope>NUCLEOTIDE SEQUENCE [LARGE SCALE GENOMIC DNA]</scope>
    <source>
        <strain evidence="7 8">CGMCC 1.12644</strain>
    </source>
</reference>
<dbReference type="EC" id="2.7.13.3" evidence="2"/>
<keyword evidence="3" id="KW-0808">Transferase</keyword>
<dbReference type="Proteomes" id="UP000192330">
    <property type="component" value="Unassembled WGS sequence"/>
</dbReference>
<evidence type="ECO:0000313" key="8">
    <source>
        <dbReference type="Proteomes" id="UP000192330"/>
    </source>
</evidence>
<keyword evidence="5" id="KW-0902">Two-component regulatory system</keyword>
<dbReference type="Pfam" id="PF01590">
    <property type="entry name" value="GAF"/>
    <property type="match status" value="1"/>
</dbReference>
<evidence type="ECO:0000313" key="7">
    <source>
        <dbReference type="EMBL" id="SMD00281.1"/>
    </source>
</evidence>
<dbReference type="Pfam" id="PF02518">
    <property type="entry name" value="HATPase_c"/>
    <property type="match status" value="1"/>
</dbReference>
<gene>
    <name evidence="7" type="ORF">SAMN06295998_11756</name>
</gene>
<dbReference type="InterPro" id="IPR003018">
    <property type="entry name" value="GAF"/>
</dbReference>
<dbReference type="STRING" id="1387277.SAMN06295998_11756"/>
<dbReference type="SMART" id="SM00065">
    <property type="entry name" value="GAF"/>
    <property type="match status" value="1"/>
</dbReference>
<dbReference type="PANTHER" id="PTHR24421:SF10">
    <property type="entry name" value="NITRATE_NITRITE SENSOR PROTEIN NARQ"/>
    <property type="match status" value="1"/>
</dbReference>
<comment type="catalytic activity">
    <reaction evidence="1">
        <text>ATP + protein L-histidine = ADP + protein N-phospho-L-histidine.</text>
        <dbReference type="EC" id="2.7.13.3"/>
    </reaction>
</comment>
<proteinExistence type="predicted"/>
<evidence type="ECO:0000256" key="2">
    <source>
        <dbReference type="ARBA" id="ARBA00012438"/>
    </source>
</evidence>
<dbReference type="GO" id="GO:0000160">
    <property type="term" value="P:phosphorelay signal transduction system"/>
    <property type="evidence" value="ECO:0007669"/>
    <property type="project" value="UniProtKB-KW"/>
</dbReference>
<dbReference type="Gene3D" id="3.30.565.10">
    <property type="entry name" value="Histidine kinase-like ATPase, C-terminal domain"/>
    <property type="match status" value="1"/>
</dbReference>
<evidence type="ECO:0000256" key="1">
    <source>
        <dbReference type="ARBA" id="ARBA00000085"/>
    </source>
</evidence>
<dbReference type="InterPro" id="IPR003594">
    <property type="entry name" value="HATPase_dom"/>
</dbReference>
<evidence type="ECO:0000256" key="4">
    <source>
        <dbReference type="ARBA" id="ARBA00022777"/>
    </source>
</evidence>
<dbReference type="InterPro" id="IPR050482">
    <property type="entry name" value="Sensor_HK_TwoCompSys"/>
</dbReference>
<evidence type="ECO:0000259" key="6">
    <source>
        <dbReference type="SMART" id="SM00065"/>
    </source>
</evidence>
<feature type="domain" description="GAF" evidence="6">
    <location>
        <begin position="30"/>
        <end position="179"/>
    </location>
</feature>
<dbReference type="SUPFAM" id="SSF55781">
    <property type="entry name" value="GAF domain-like"/>
    <property type="match status" value="1"/>
</dbReference>
<accession>A0A1W2DS58</accession>